<dbReference type="AlphaFoldDB" id="A0A0E9PQI3"/>
<dbReference type="EMBL" id="GBXM01101691">
    <property type="protein sequence ID" value="JAH06886.1"/>
    <property type="molecule type" value="Transcribed_RNA"/>
</dbReference>
<reference evidence="1" key="2">
    <citation type="journal article" date="2015" name="Fish Shellfish Immunol.">
        <title>Early steps in the European eel (Anguilla anguilla)-Vibrio vulnificus interaction in the gills: Role of the RtxA13 toxin.</title>
        <authorList>
            <person name="Callol A."/>
            <person name="Pajuelo D."/>
            <person name="Ebbesson L."/>
            <person name="Teles M."/>
            <person name="MacKenzie S."/>
            <person name="Amaro C."/>
        </authorList>
    </citation>
    <scope>NUCLEOTIDE SEQUENCE</scope>
</reference>
<accession>A0A0E9PQI3</accession>
<sequence length="20" mass="2445">MGDWFSTVSYWHLTKCLKQN</sequence>
<proteinExistence type="predicted"/>
<evidence type="ECO:0000313" key="1">
    <source>
        <dbReference type="EMBL" id="JAH06886.1"/>
    </source>
</evidence>
<protein>
    <submittedName>
        <fullName evidence="1">Uncharacterized protein</fullName>
    </submittedName>
</protein>
<name>A0A0E9PQI3_ANGAN</name>
<reference evidence="1" key="1">
    <citation type="submission" date="2014-11" db="EMBL/GenBank/DDBJ databases">
        <authorList>
            <person name="Amaro Gonzalez C."/>
        </authorList>
    </citation>
    <scope>NUCLEOTIDE SEQUENCE</scope>
</reference>
<organism evidence="1">
    <name type="scientific">Anguilla anguilla</name>
    <name type="common">European freshwater eel</name>
    <name type="synonym">Muraena anguilla</name>
    <dbReference type="NCBI Taxonomy" id="7936"/>
    <lineage>
        <taxon>Eukaryota</taxon>
        <taxon>Metazoa</taxon>
        <taxon>Chordata</taxon>
        <taxon>Craniata</taxon>
        <taxon>Vertebrata</taxon>
        <taxon>Euteleostomi</taxon>
        <taxon>Actinopterygii</taxon>
        <taxon>Neopterygii</taxon>
        <taxon>Teleostei</taxon>
        <taxon>Anguilliformes</taxon>
        <taxon>Anguillidae</taxon>
        <taxon>Anguilla</taxon>
    </lineage>
</organism>